<accession>A0AAV5G2D7</accession>
<feature type="transmembrane region" description="Helical" evidence="1">
    <location>
        <begin position="213"/>
        <end position="232"/>
    </location>
</feature>
<evidence type="ECO:0000256" key="1">
    <source>
        <dbReference type="SAM" id="Phobius"/>
    </source>
</evidence>
<reference evidence="2" key="1">
    <citation type="submission" date="2021-12" db="EMBL/GenBank/DDBJ databases">
        <title>Draft genome sequence of Corynebacterium ammoniagenes strain T-723.</title>
        <authorList>
            <person name="Matsuzawa M."/>
            <person name="Hiratani M."/>
            <person name="Abe I."/>
            <person name="Tsuji Y."/>
            <person name="Nakamura J."/>
        </authorList>
    </citation>
    <scope>NUCLEOTIDE SEQUENCE</scope>
    <source>
        <strain evidence="2">T-723</strain>
    </source>
</reference>
<evidence type="ECO:0000313" key="2">
    <source>
        <dbReference type="EMBL" id="GJN42643.1"/>
    </source>
</evidence>
<keyword evidence="1" id="KW-0812">Transmembrane</keyword>
<protein>
    <submittedName>
        <fullName evidence="2">Uncharacterized protein</fullName>
    </submittedName>
</protein>
<sequence length="234" mass="24971">MEQVLIDAPSTGRLTSMLHAVSFALLDSVNALLIGVVVALGVMLPRGKYKKITPLLIAGDWFGVLVLAILSMFIFDSLRQYVNAFLDSPLLGILLIILGLAGIVMAWRSRPGESNALVDKILQPLQTPTLLTFVTGFILGAAQSVTSGPFFAGLLHLVAGGFNAWVRYGGLIIYATLALSLPIIVAAFIGYVRTKPQSAAGQLFARARENKHQVSKIGGYLVGLILIVMGVLNL</sequence>
<dbReference type="Proteomes" id="UP001054925">
    <property type="component" value="Unassembled WGS sequence"/>
</dbReference>
<keyword evidence="1" id="KW-0472">Membrane</keyword>
<feature type="transmembrane region" description="Helical" evidence="1">
    <location>
        <begin position="171"/>
        <end position="192"/>
    </location>
</feature>
<feature type="transmembrane region" description="Helical" evidence="1">
    <location>
        <begin position="20"/>
        <end position="43"/>
    </location>
</feature>
<name>A0AAV5G2D7_CORAM</name>
<feature type="transmembrane region" description="Helical" evidence="1">
    <location>
        <begin position="55"/>
        <end position="75"/>
    </location>
</feature>
<gene>
    <name evidence="2" type="ORF">CAT723_11220</name>
</gene>
<dbReference type="EMBL" id="BQKK01000002">
    <property type="protein sequence ID" value="GJN42643.1"/>
    <property type="molecule type" value="Genomic_DNA"/>
</dbReference>
<proteinExistence type="predicted"/>
<evidence type="ECO:0000313" key="3">
    <source>
        <dbReference type="Proteomes" id="UP001054925"/>
    </source>
</evidence>
<dbReference type="AlphaFoldDB" id="A0AAV5G2D7"/>
<feature type="transmembrane region" description="Helical" evidence="1">
    <location>
        <begin position="130"/>
        <end position="159"/>
    </location>
</feature>
<comment type="caution">
    <text evidence="2">The sequence shown here is derived from an EMBL/GenBank/DDBJ whole genome shotgun (WGS) entry which is preliminary data.</text>
</comment>
<feature type="transmembrane region" description="Helical" evidence="1">
    <location>
        <begin position="90"/>
        <end position="109"/>
    </location>
</feature>
<organism evidence="2 3">
    <name type="scientific">Corynebacterium ammoniagenes</name>
    <name type="common">Brevibacterium ammoniagenes</name>
    <dbReference type="NCBI Taxonomy" id="1697"/>
    <lineage>
        <taxon>Bacteria</taxon>
        <taxon>Bacillati</taxon>
        <taxon>Actinomycetota</taxon>
        <taxon>Actinomycetes</taxon>
        <taxon>Mycobacteriales</taxon>
        <taxon>Corynebacteriaceae</taxon>
        <taxon>Corynebacterium</taxon>
    </lineage>
</organism>
<keyword evidence="1" id="KW-1133">Transmembrane helix</keyword>